<sequence>MVEPIHPKAMPVTLTIQEEGGTWIRAPCGRGTMPACHVDSIGVAFLCVAAVSFVPPIASVDWLLT</sequence>
<dbReference type="Proteomes" id="UP000305095">
    <property type="component" value="Unassembled WGS sequence"/>
</dbReference>
<keyword evidence="1" id="KW-1133">Transmembrane helix</keyword>
<feature type="transmembrane region" description="Helical" evidence="1">
    <location>
        <begin position="41"/>
        <end position="64"/>
    </location>
</feature>
<evidence type="ECO:0000313" key="3">
    <source>
        <dbReference type="Proteomes" id="UP000305095"/>
    </source>
</evidence>
<keyword evidence="1" id="KW-0472">Membrane</keyword>
<dbReference type="AlphaFoldDB" id="A0A4U6S0W8"/>
<keyword evidence="1" id="KW-0812">Transmembrane</keyword>
<evidence type="ECO:0000313" key="2">
    <source>
        <dbReference type="EMBL" id="TKV80353.1"/>
    </source>
</evidence>
<protein>
    <submittedName>
        <fullName evidence="2">Uncharacterized protein</fullName>
    </submittedName>
</protein>
<dbReference type="EMBL" id="SZZP01000009">
    <property type="protein sequence ID" value="TKV80353.1"/>
    <property type="molecule type" value="Genomic_DNA"/>
</dbReference>
<comment type="caution">
    <text evidence="2">The sequence shown here is derived from an EMBL/GenBank/DDBJ whole genome shotgun (WGS) entry which is preliminary data.</text>
</comment>
<accession>A0A4U6S0W8</accession>
<reference evidence="2 3" key="1">
    <citation type="submission" date="2019-05" db="EMBL/GenBank/DDBJ databases">
        <title>Draft Genome of Bradyrhizobium elkanii strain SEMIA 938, Used in Commercial Inoculants for Lupinus spp. in Brazil.</title>
        <authorList>
            <person name="Hungria M."/>
            <person name="Delamuta J.R.M."/>
            <person name="Ribeiro R.A."/>
            <person name="Nogueira M.A."/>
        </authorList>
    </citation>
    <scope>NUCLEOTIDE SEQUENCE [LARGE SCALE GENOMIC DNA]</scope>
    <source>
        <strain evidence="2 3">Semia 938</strain>
    </source>
</reference>
<organism evidence="2 3">
    <name type="scientific">Bradyrhizobium elkanii</name>
    <dbReference type="NCBI Taxonomy" id="29448"/>
    <lineage>
        <taxon>Bacteria</taxon>
        <taxon>Pseudomonadati</taxon>
        <taxon>Pseudomonadota</taxon>
        <taxon>Alphaproteobacteria</taxon>
        <taxon>Hyphomicrobiales</taxon>
        <taxon>Nitrobacteraceae</taxon>
        <taxon>Bradyrhizobium</taxon>
    </lineage>
</organism>
<name>A0A4U6S0W8_BRAEL</name>
<proteinExistence type="predicted"/>
<gene>
    <name evidence="2" type="ORF">FDV58_16380</name>
</gene>
<evidence type="ECO:0000256" key="1">
    <source>
        <dbReference type="SAM" id="Phobius"/>
    </source>
</evidence>